<dbReference type="GO" id="GO:0008610">
    <property type="term" value="P:lipid biosynthetic process"/>
    <property type="evidence" value="ECO:0007669"/>
    <property type="project" value="TreeGrafter"/>
</dbReference>
<proteinExistence type="inferred from homology"/>
<dbReference type="OrthoDB" id="4169718at2"/>
<feature type="domain" description="Thioesterase" evidence="2">
    <location>
        <begin position="131"/>
        <end position="193"/>
    </location>
</feature>
<gene>
    <name evidence="3" type="ORF">BJP25_26840</name>
</gene>
<organism evidence="3 4">
    <name type="scientific">Actinokineospora bangkokensis</name>
    <dbReference type="NCBI Taxonomy" id="1193682"/>
    <lineage>
        <taxon>Bacteria</taxon>
        <taxon>Bacillati</taxon>
        <taxon>Actinomycetota</taxon>
        <taxon>Actinomycetes</taxon>
        <taxon>Pseudonocardiales</taxon>
        <taxon>Pseudonocardiaceae</taxon>
        <taxon>Actinokineospora</taxon>
    </lineage>
</organism>
<reference evidence="3 4" key="1">
    <citation type="submission" date="2016-10" db="EMBL/GenBank/DDBJ databases">
        <title>The Draft Genome Sequence of Actinokineospora bangkokensis 44EHWT reveals the biosynthetic pathway of antifungal compounds Thailandins with unusual extender unit butylmalonyl-CoA.</title>
        <authorList>
            <person name="Greule A."/>
            <person name="Intra B."/>
            <person name="Flemming S."/>
            <person name="Rommel M.G."/>
            <person name="Panbangred W."/>
            <person name="Bechthold A."/>
        </authorList>
    </citation>
    <scope>NUCLEOTIDE SEQUENCE [LARGE SCALE GENOMIC DNA]</scope>
    <source>
        <strain evidence="3 4">44EHW</strain>
    </source>
</reference>
<dbReference type="STRING" id="1193682.BJP25_26840"/>
<dbReference type="AlphaFoldDB" id="A0A1Q9LGZ0"/>
<accession>A0A1Q9LGZ0</accession>
<evidence type="ECO:0000313" key="3">
    <source>
        <dbReference type="EMBL" id="OLR91286.1"/>
    </source>
</evidence>
<protein>
    <recommendedName>
        <fullName evidence="2">Thioesterase domain-containing protein</fullName>
    </recommendedName>
</protein>
<comment type="similarity">
    <text evidence="1">Belongs to the thioesterase family.</text>
</comment>
<comment type="caution">
    <text evidence="3">The sequence shown here is derived from an EMBL/GenBank/DDBJ whole genome shotgun (WGS) entry which is preliminary data.</text>
</comment>
<dbReference type="Pfam" id="PF00975">
    <property type="entry name" value="Thioesterase"/>
    <property type="match status" value="2"/>
</dbReference>
<dbReference type="Proteomes" id="UP000186040">
    <property type="component" value="Unassembled WGS sequence"/>
</dbReference>
<dbReference type="InterPro" id="IPR029058">
    <property type="entry name" value="AB_hydrolase_fold"/>
</dbReference>
<name>A0A1Q9LGZ0_9PSEU</name>
<sequence length="211" mass="22403">MTTPGDPWLRRLRTAPTRAARLVCLPPEGADALFPLPLARAISHPLEVLGVQYPGRRDRRTEPPLTSVEALAEGIATALPGDAPLALFGHGLGALVALEVARRTPAVTLFTSGCPAPSRRFPAHPTGTGPTRADTEAAATYHWSGHPLAIPLTALAGEHDPRAPVDRVAEWHQVTTGPFDLQVFSGDHTYLTHCASTIATAVGERVMELIS</sequence>
<evidence type="ECO:0000259" key="2">
    <source>
        <dbReference type="Pfam" id="PF00975"/>
    </source>
</evidence>
<evidence type="ECO:0000313" key="4">
    <source>
        <dbReference type="Proteomes" id="UP000186040"/>
    </source>
</evidence>
<dbReference type="PANTHER" id="PTHR11487:SF0">
    <property type="entry name" value="S-ACYL FATTY ACID SYNTHASE THIOESTERASE, MEDIUM CHAIN"/>
    <property type="match status" value="1"/>
</dbReference>
<dbReference type="InterPro" id="IPR001031">
    <property type="entry name" value="Thioesterase"/>
</dbReference>
<dbReference type="InterPro" id="IPR012223">
    <property type="entry name" value="TEII"/>
</dbReference>
<dbReference type="PANTHER" id="PTHR11487">
    <property type="entry name" value="THIOESTERASE"/>
    <property type="match status" value="1"/>
</dbReference>
<keyword evidence="4" id="KW-1185">Reference proteome</keyword>
<dbReference type="SUPFAM" id="SSF53474">
    <property type="entry name" value="alpha/beta-Hydrolases"/>
    <property type="match status" value="1"/>
</dbReference>
<evidence type="ECO:0000256" key="1">
    <source>
        <dbReference type="ARBA" id="ARBA00007169"/>
    </source>
</evidence>
<dbReference type="EMBL" id="MKQR01000025">
    <property type="protein sequence ID" value="OLR91286.1"/>
    <property type="molecule type" value="Genomic_DNA"/>
</dbReference>
<dbReference type="Gene3D" id="3.40.50.1820">
    <property type="entry name" value="alpha/beta hydrolase"/>
    <property type="match status" value="2"/>
</dbReference>
<feature type="domain" description="Thioesterase" evidence="2">
    <location>
        <begin position="21"/>
        <end position="119"/>
    </location>
</feature>
<dbReference type="RefSeq" id="WP_075976943.1">
    <property type="nucleotide sequence ID" value="NZ_MKQR01000025.1"/>
</dbReference>